<reference evidence="1 2" key="1">
    <citation type="submission" date="2022-10" db="EMBL/GenBank/DDBJ databases">
        <title>The complete genomes of actinobacterial strains from the NBC collection.</title>
        <authorList>
            <person name="Joergensen T.S."/>
            <person name="Alvarez Arevalo M."/>
            <person name="Sterndorff E.B."/>
            <person name="Faurdal D."/>
            <person name="Vuksanovic O."/>
            <person name="Mourched A.-S."/>
            <person name="Charusanti P."/>
            <person name="Shaw S."/>
            <person name="Blin K."/>
            <person name="Weber T."/>
        </authorList>
    </citation>
    <scope>NUCLEOTIDE SEQUENCE [LARGE SCALE GENOMIC DNA]</scope>
    <source>
        <strain evidence="1 2">NBC_01247</strain>
    </source>
</reference>
<accession>A0ABZ1W2Q5</accession>
<keyword evidence="2" id="KW-1185">Reference proteome</keyword>
<proteinExistence type="predicted"/>
<dbReference type="SUPFAM" id="SSF52540">
    <property type="entry name" value="P-loop containing nucleoside triphosphate hydrolases"/>
    <property type="match status" value="1"/>
</dbReference>
<dbReference type="InterPro" id="IPR027417">
    <property type="entry name" value="P-loop_NTPase"/>
</dbReference>
<gene>
    <name evidence="1" type="ORF">OG469_05845</name>
</gene>
<evidence type="ECO:0000313" key="1">
    <source>
        <dbReference type="EMBL" id="WUS55078.1"/>
    </source>
</evidence>
<dbReference type="Proteomes" id="UP001432014">
    <property type="component" value="Chromosome"/>
</dbReference>
<dbReference type="EMBL" id="CP108482">
    <property type="protein sequence ID" value="WUS55078.1"/>
    <property type="molecule type" value="Genomic_DNA"/>
</dbReference>
<organism evidence="1 2">
    <name type="scientific">Kitasatospora herbaricolor</name>
    <dbReference type="NCBI Taxonomy" id="68217"/>
    <lineage>
        <taxon>Bacteria</taxon>
        <taxon>Bacillati</taxon>
        <taxon>Actinomycetota</taxon>
        <taxon>Actinomycetes</taxon>
        <taxon>Kitasatosporales</taxon>
        <taxon>Streptomycetaceae</taxon>
        <taxon>Kitasatospora</taxon>
    </lineage>
</organism>
<dbReference type="Gene3D" id="3.40.50.300">
    <property type="entry name" value="P-loop containing nucleotide triphosphate hydrolases"/>
    <property type="match status" value="1"/>
</dbReference>
<dbReference type="RefSeq" id="WP_329500350.1">
    <property type="nucleotide sequence ID" value="NZ_CP108460.1"/>
</dbReference>
<protein>
    <submittedName>
        <fullName evidence="1">Sulfotransferase</fullName>
    </submittedName>
</protein>
<name>A0ABZ1W2Q5_9ACTN</name>
<sequence length="447" mass="48389">MTGDRMTGGQVGTSAREASIAGARRLLRQADAAGPAPAGDLSRVSRLVAVVSSSRGGSSLLHQLLADHPDVLSIAGEHTALYRLNRLDRGPDGSDALPPDVGFDHAQFSADFLGLLRGSRPPGPDPGPAGVDGYAVAVARRLALQWPLEGIEYSSVREATAHALGTCADPTDPAAVFSRLLERLRRLHPRLDPDAYDLPAALRGRGPSPAAFGPPTDGHCIEEPPFVVPRPRALPDPGDLSHQVVAVKSSVDAYRLPLLRRLMPGARLRIIHLTRNPAAAVNGLYDGWRDRGFFSYDVSDEVQLSIAGYRELGPAARRWWNFDLPPGWREVVDSPLEVVCAAQWAGAHRAILEGLDDAGADAVMRLPFERLVDPATRNRTLDAVFTFAGLRNLPHQVRLPVVMATARPGPARWRRRVDLVAPAVREPAVAEVAAELGYRWKENARWT</sequence>
<evidence type="ECO:0000313" key="2">
    <source>
        <dbReference type="Proteomes" id="UP001432014"/>
    </source>
</evidence>